<evidence type="ECO:0000313" key="2">
    <source>
        <dbReference type="EMBL" id="NYZ61242.1"/>
    </source>
</evidence>
<gene>
    <name evidence="2" type="ORF">H0E82_00490</name>
</gene>
<dbReference type="Proteomes" id="UP000589896">
    <property type="component" value="Unassembled WGS sequence"/>
</dbReference>
<dbReference type="AlphaFoldDB" id="A0A7Z0QM89"/>
<organism evidence="2 3">
    <name type="scientific">Luteimonas deserti</name>
    <dbReference type="NCBI Taxonomy" id="2752306"/>
    <lineage>
        <taxon>Bacteria</taxon>
        <taxon>Pseudomonadati</taxon>
        <taxon>Pseudomonadota</taxon>
        <taxon>Gammaproteobacteria</taxon>
        <taxon>Lysobacterales</taxon>
        <taxon>Lysobacteraceae</taxon>
        <taxon>Luteimonas</taxon>
    </lineage>
</organism>
<proteinExistence type="predicted"/>
<comment type="caution">
    <text evidence="2">The sequence shown here is derived from an EMBL/GenBank/DDBJ whole genome shotgun (WGS) entry which is preliminary data.</text>
</comment>
<sequence>MKLFRMMTVGALGYVAYRAWQRRQPGTGTGTSGNGALSRETTGALADDGSRTTPHGDPVLVGETLDVGPEPAAGSQSSRGFGGA</sequence>
<dbReference type="EMBL" id="JACCJZ010000001">
    <property type="protein sequence ID" value="NYZ61242.1"/>
    <property type="molecule type" value="Genomic_DNA"/>
</dbReference>
<evidence type="ECO:0000313" key="3">
    <source>
        <dbReference type="Proteomes" id="UP000589896"/>
    </source>
</evidence>
<accession>A0A7Z0QM89</accession>
<evidence type="ECO:0000256" key="1">
    <source>
        <dbReference type="SAM" id="MobiDB-lite"/>
    </source>
</evidence>
<name>A0A7Z0QM89_9GAMM</name>
<keyword evidence="3" id="KW-1185">Reference proteome</keyword>
<dbReference type="RefSeq" id="WP_180543005.1">
    <property type="nucleotide sequence ID" value="NZ_JACCJZ010000001.1"/>
</dbReference>
<feature type="compositionally biased region" description="Polar residues" evidence="1">
    <location>
        <begin position="74"/>
        <end position="84"/>
    </location>
</feature>
<reference evidence="2 3" key="1">
    <citation type="submission" date="2020-07" db="EMBL/GenBank/DDBJ databases">
        <title>isolation of Luteimonas sp. SJ-16.</title>
        <authorList>
            <person name="Huang X.-X."/>
            <person name="Xu L."/>
            <person name="Sun J.-Q."/>
        </authorList>
    </citation>
    <scope>NUCLEOTIDE SEQUENCE [LARGE SCALE GENOMIC DNA]</scope>
    <source>
        <strain evidence="2 3">SJ-16</strain>
    </source>
</reference>
<feature type="region of interest" description="Disordered" evidence="1">
    <location>
        <begin position="20"/>
        <end position="84"/>
    </location>
</feature>
<protein>
    <submittedName>
        <fullName evidence="2">Uncharacterized protein</fullName>
    </submittedName>
</protein>